<dbReference type="GO" id="GO:0043190">
    <property type="term" value="C:ATP-binding cassette (ABC) transporter complex"/>
    <property type="evidence" value="ECO:0007669"/>
    <property type="project" value="InterPro"/>
</dbReference>
<comment type="caution">
    <text evidence="6">The sequence shown here is derived from an EMBL/GenBank/DDBJ whole genome shotgun (WGS) entry which is preliminary data.</text>
</comment>
<evidence type="ECO:0000313" key="7">
    <source>
        <dbReference type="Proteomes" id="UP000642829"/>
    </source>
</evidence>
<dbReference type="InterPro" id="IPR030678">
    <property type="entry name" value="Peptide/Ni-bd"/>
</dbReference>
<dbReference type="InterPro" id="IPR000914">
    <property type="entry name" value="SBP_5_dom"/>
</dbReference>
<reference evidence="6" key="2">
    <citation type="submission" date="2020-09" db="EMBL/GenBank/DDBJ databases">
        <authorList>
            <person name="Sun Q."/>
            <person name="Kim S."/>
        </authorList>
    </citation>
    <scope>NUCLEOTIDE SEQUENCE</scope>
    <source>
        <strain evidence="6">KCTC 12870</strain>
    </source>
</reference>
<name>A0A8J3DGJ3_9BACT</name>
<dbReference type="AlphaFoldDB" id="A0A8J3DGJ3"/>
<dbReference type="GO" id="GO:0030288">
    <property type="term" value="C:outer membrane-bounded periplasmic space"/>
    <property type="evidence" value="ECO:0007669"/>
    <property type="project" value="UniProtKB-ARBA"/>
</dbReference>
<dbReference type="Pfam" id="PF00496">
    <property type="entry name" value="SBP_bac_5"/>
    <property type="match status" value="1"/>
</dbReference>
<evidence type="ECO:0000256" key="3">
    <source>
        <dbReference type="ARBA" id="ARBA00022448"/>
    </source>
</evidence>
<dbReference type="PANTHER" id="PTHR30290:SF10">
    <property type="entry name" value="PERIPLASMIC OLIGOPEPTIDE-BINDING PROTEIN-RELATED"/>
    <property type="match status" value="1"/>
</dbReference>
<accession>A0A8J3DGJ3</accession>
<evidence type="ECO:0000256" key="4">
    <source>
        <dbReference type="ARBA" id="ARBA00022729"/>
    </source>
</evidence>
<keyword evidence="4" id="KW-0732">Signal</keyword>
<dbReference type="FunFam" id="3.10.105.10:FF:000001">
    <property type="entry name" value="Oligopeptide ABC transporter, oligopeptide-binding protein"/>
    <property type="match status" value="1"/>
</dbReference>
<keyword evidence="3" id="KW-0813">Transport</keyword>
<dbReference type="GO" id="GO:0015833">
    <property type="term" value="P:peptide transport"/>
    <property type="evidence" value="ECO:0007669"/>
    <property type="project" value="TreeGrafter"/>
</dbReference>
<keyword evidence="7" id="KW-1185">Reference proteome</keyword>
<dbReference type="Gene3D" id="3.10.105.10">
    <property type="entry name" value="Dipeptide-binding Protein, Domain 3"/>
    <property type="match status" value="1"/>
</dbReference>
<dbReference type="RefSeq" id="WP_200163148.1">
    <property type="nucleotide sequence ID" value="NZ_BMXG01000001.1"/>
</dbReference>
<reference evidence="6" key="1">
    <citation type="journal article" date="2014" name="Int. J. Syst. Evol. Microbiol.">
        <title>Complete genome sequence of Corynebacterium casei LMG S-19264T (=DSM 44701T), isolated from a smear-ripened cheese.</title>
        <authorList>
            <consortium name="US DOE Joint Genome Institute (JGI-PGF)"/>
            <person name="Walter F."/>
            <person name="Albersmeier A."/>
            <person name="Kalinowski J."/>
            <person name="Ruckert C."/>
        </authorList>
    </citation>
    <scope>NUCLEOTIDE SEQUENCE</scope>
    <source>
        <strain evidence="6">KCTC 12870</strain>
    </source>
</reference>
<gene>
    <name evidence="6" type="ORF">GCM10007047_01140</name>
</gene>
<protein>
    <submittedName>
        <fullName evidence="6">Peptide ABC transporter substrate-binding protein</fullName>
    </submittedName>
</protein>
<dbReference type="Proteomes" id="UP000642829">
    <property type="component" value="Unassembled WGS sequence"/>
</dbReference>
<evidence type="ECO:0000256" key="1">
    <source>
        <dbReference type="ARBA" id="ARBA00004196"/>
    </source>
</evidence>
<comment type="similarity">
    <text evidence="2">Belongs to the bacterial solute-binding protein 5 family.</text>
</comment>
<dbReference type="GO" id="GO:1904680">
    <property type="term" value="F:peptide transmembrane transporter activity"/>
    <property type="evidence" value="ECO:0007669"/>
    <property type="project" value="TreeGrafter"/>
</dbReference>
<sequence length="571" mass="65009">MISCLSEIFRHYRNDLTKPSLRGTLLAMAIRFSSVLFALLALCLSGCGQRETPVERANQDRILLRANGTEPAALDPHLVTGVMEHNILTSLLEGLIRPDPKTLAPLPGVAEAWDISSDRRVYTFHLRPEARWSNGDPVTAKDFIFSYERILSPKLAAEYASMLYPMVGAEAFNTGELTDFSQVGVKALDEHTLEITLKEPTPYFLSLLTHYTWFPVHPPTILKHGEIDQRESRWTRPGNFVGNGPFTLEEWRVHDYIDVKKNPLYWDRDSIWLNGVRFLPIDNRNTEERAFRSGQVHVTYAMPVHKIEPYKESGSEALLISPYLGTYYYAINVNRPPLDDVRIRQALSLAIDRETITRNITKAGQIPAPYFTPPDTAGYTAECPMSLDMEQNIAEAQRLMAEAGYPNGEGMRDIELLYNTSDSHKPIAEAIQRMWQEHLGINATLLNKDWKTYLIARREGDFDIVRAGWIGDYNDPSTFLDLLTSWSGNNASKWSTPDYDTLIREAAKTTDQTARYELFQQAEAILMEEMPLIPIYFYVSAYLVDSSVQGWYPNILDQHPYQGIRLETATD</sequence>
<feature type="domain" description="Solute-binding protein family 5" evidence="5">
    <location>
        <begin position="106"/>
        <end position="490"/>
    </location>
</feature>
<dbReference type="FunFam" id="3.90.76.10:FF:000001">
    <property type="entry name" value="Oligopeptide ABC transporter substrate-binding protein"/>
    <property type="match status" value="1"/>
</dbReference>
<evidence type="ECO:0000259" key="5">
    <source>
        <dbReference type="Pfam" id="PF00496"/>
    </source>
</evidence>
<dbReference type="PANTHER" id="PTHR30290">
    <property type="entry name" value="PERIPLASMIC BINDING COMPONENT OF ABC TRANSPORTER"/>
    <property type="match status" value="1"/>
</dbReference>
<comment type="subcellular location">
    <subcellularLocation>
        <location evidence="1">Cell envelope</location>
    </subcellularLocation>
</comment>
<dbReference type="InterPro" id="IPR039424">
    <property type="entry name" value="SBP_5"/>
</dbReference>
<dbReference type="SUPFAM" id="SSF53850">
    <property type="entry name" value="Periplasmic binding protein-like II"/>
    <property type="match status" value="1"/>
</dbReference>
<dbReference type="EMBL" id="BMXG01000001">
    <property type="protein sequence ID" value="GHB90262.1"/>
    <property type="molecule type" value="Genomic_DNA"/>
</dbReference>
<dbReference type="Gene3D" id="3.40.190.10">
    <property type="entry name" value="Periplasmic binding protein-like II"/>
    <property type="match status" value="1"/>
</dbReference>
<proteinExistence type="inferred from homology"/>
<dbReference type="CDD" id="cd08504">
    <property type="entry name" value="PBP2_OppA"/>
    <property type="match status" value="1"/>
</dbReference>
<evidence type="ECO:0000313" key="6">
    <source>
        <dbReference type="EMBL" id="GHB90262.1"/>
    </source>
</evidence>
<dbReference type="PIRSF" id="PIRSF002741">
    <property type="entry name" value="MppA"/>
    <property type="match status" value="1"/>
</dbReference>
<evidence type="ECO:0000256" key="2">
    <source>
        <dbReference type="ARBA" id="ARBA00005695"/>
    </source>
</evidence>
<organism evidence="6 7">
    <name type="scientific">Cerasicoccus arenae</name>
    <dbReference type="NCBI Taxonomy" id="424488"/>
    <lineage>
        <taxon>Bacteria</taxon>
        <taxon>Pseudomonadati</taxon>
        <taxon>Verrucomicrobiota</taxon>
        <taxon>Opitutia</taxon>
        <taxon>Puniceicoccales</taxon>
        <taxon>Cerasicoccaceae</taxon>
        <taxon>Cerasicoccus</taxon>
    </lineage>
</organism>
<dbReference type="Gene3D" id="3.90.76.10">
    <property type="entry name" value="Dipeptide-binding Protein, Domain 1"/>
    <property type="match status" value="1"/>
</dbReference>